<feature type="compositionally biased region" description="Polar residues" evidence="2">
    <location>
        <begin position="202"/>
        <end position="213"/>
    </location>
</feature>
<organism evidence="3 4">
    <name type="scientific">Teratosphaeria nubilosa</name>
    <dbReference type="NCBI Taxonomy" id="161662"/>
    <lineage>
        <taxon>Eukaryota</taxon>
        <taxon>Fungi</taxon>
        <taxon>Dikarya</taxon>
        <taxon>Ascomycota</taxon>
        <taxon>Pezizomycotina</taxon>
        <taxon>Dothideomycetes</taxon>
        <taxon>Dothideomycetidae</taxon>
        <taxon>Mycosphaerellales</taxon>
        <taxon>Teratosphaeriaceae</taxon>
        <taxon>Teratosphaeria</taxon>
    </lineage>
</organism>
<evidence type="ECO:0000313" key="4">
    <source>
        <dbReference type="Proteomes" id="UP000799436"/>
    </source>
</evidence>
<name>A0A6G1KYI4_9PEZI</name>
<evidence type="ECO:0000256" key="2">
    <source>
        <dbReference type="SAM" id="MobiDB-lite"/>
    </source>
</evidence>
<reference evidence="3" key="1">
    <citation type="journal article" date="2020" name="Stud. Mycol.">
        <title>101 Dothideomycetes genomes: a test case for predicting lifestyles and emergence of pathogens.</title>
        <authorList>
            <person name="Haridas S."/>
            <person name="Albert R."/>
            <person name="Binder M."/>
            <person name="Bloem J."/>
            <person name="Labutti K."/>
            <person name="Salamov A."/>
            <person name="Andreopoulos B."/>
            <person name="Baker S."/>
            <person name="Barry K."/>
            <person name="Bills G."/>
            <person name="Bluhm B."/>
            <person name="Cannon C."/>
            <person name="Castanera R."/>
            <person name="Culley D."/>
            <person name="Daum C."/>
            <person name="Ezra D."/>
            <person name="Gonzalez J."/>
            <person name="Henrissat B."/>
            <person name="Kuo A."/>
            <person name="Liang C."/>
            <person name="Lipzen A."/>
            <person name="Lutzoni F."/>
            <person name="Magnuson J."/>
            <person name="Mondo S."/>
            <person name="Nolan M."/>
            <person name="Ohm R."/>
            <person name="Pangilinan J."/>
            <person name="Park H.-J."/>
            <person name="Ramirez L."/>
            <person name="Alfaro M."/>
            <person name="Sun H."/>
            <person name="Tritt A."/>
            <person name="Yoshinaga Y."/>
            <person name="Zwiers L.-H."/>
            <person name="Turgeon B."/>
            <person name="Goodwin S."/>
            <person name="Spatafora J."/>
            <person name="Crous P."/>
            <person name="Grigoriev I."/>
        </authorList>
    </citation>
    <scope>NUCLEOTIDE SEQUENCE</scope>
    <source>
        <strain evidence="3">CBS 116005</strain>
    </source>
</reference>
<gene>
    <name evidence="3" type="ORF">EJ03DRAFT_377912</name>
</gene>
<dbReference type="Proteomes" id="UP000799436">
    <property type="component" value="Unassembled WGS sequence"/>
</dbReference>
<proteinExistence type="predicted"/>
<feature type="coiled-coil region" evidence="1">
    <location>
        <begin position="158"/>
        <end position="192"/>
    </location>
</feature>
<feature type="compositionally biased region" description="Acidic residues" evidence="2">
    <location>
        <begin position="232"/>
        <end position="241"/>
    </location>
</feature>
<sequence length="262" mass="30436">MAHHTKEQFEQIREYHNKLRDKRTELNDAIKREFELKGKLLDTEYELAQLRSNNCDNKDSIKLQEAMTRISQLETELSQNTTEAMWDKVALKQENDKGTRAAEDTALIERNKNLEKILNRYIEFFTAFRKATDIDPRRPSQQQLENEKSIAEARQKTIKNYESTIKKKLDEIANWKAKAVELQKLLDDANRRLTPAVIRPAQSRTVKSKSVGTLSKPGNAPEKRKRGSMETSFEDEDDEEAPLMQKWKVKRQRMGGEAGRTG</sequence>
<dbReference type="EMBL" id="ML995895">
    <property type="protein sequence ID" value="KAF2765329.1"/>
    <property type="molecule type" value="Genomic_DNA"/>
</dbReference>
<keyword evidence="1" id="KW-0175">Coiled coil</keyword>
<keyword evidence="4" id="KW-1185">Reference proteome</keyword>
<evidence type="ECO:0000256" key="1">
    <source>
        <dbReference type="SAM" id="Coils"/>
    </source>
</evidence>
<evidence type="ECO:0000313" key="3">
    <source>
        <dbReference type="EMBL" id="KAF2765329.1"/>
    </source>
</evidence>
<protein>
    <submittedName>
        <fullName evidence="3">Uncharacterized protein</fullName>
    </submittedName>
</protein>
<dbReference type="AlphaFoldDB" id="A0A6G1KYI4"/>
<feature type="region of interest" description="Disordered" evidence="2">
    <location>
        <begin position="200"/>
        <end position="262"/>
    </location>
</feature>
<accession>A0A6G1KYI4</accession>